<dbReference type="CDD" id="cd00067">
    <property type="entry name" value="GAL4"/>
    <property type="match status" value="1"/>
</dbReference>
<dbReference type="OrthoDB" id="3862662at2759"/>
<dbReference type="Pfam" id="PF00172">
    <property type="entry name" value="Zn_clus"/>
    <property type="match status" value="1"/>
</dbReference>
<dbReference type="Pfam" id="PF04082">
    <property type="entry name" value="Fungal_trans"/>
    <property type="match status" value="1"/>
</dbReference>
<accession>A0A384JWK0</accession>
<dbReference type="AlphaFoldDB" id="A0A384JWK0"/>
<dbReference type="VEuPathDB" id="FungiDB:Bcin11g02990"/>
<reference evidence="7 8" key="1">
    <citation type="journal article" date="2011" name="PLoS Genet.">
        <title>Genomic analysis of the necrotrophic fungal pathogens Sclerotinia sclerotiorum and Botrytis cinerea.</title>
        <authorList>
            <person name="Amselem J."/>
            <person name="Cuomo C.A."/>
            <person name="van Kan J.A."/>
            <person name="Viaud M."/>
            <person name="Benito E.P."/>
            <person name="Couloux A."/>
            <person name="Coutinho P.M."/>
            <person name="de Vries R.P."/>
            <person name="Dyer P.S."/>
            <person name="Fillinger S."/>
            <person name="Fournier E."/>
            <person name="Gout L."/>
            <person name="Hahn M."/>
            <person name="Kohn L."/>
            <person name="Lapalu N."/>
            <person name="Plummer K.M."/>
            <person name="Pradier J.M."/>
            <person name="Quevillon E."/>
            <person name="Sharon A."/>
            <person name="Simon A."/>
            <person name="ten Have A."/>
            <person name="Tudzynski B."/>
            <person name="Tudzynski P."/>
            <person name="Wincker P."/>
            <person name="Andrew M."/>
            <person name="Anthouard V."/>
            <person name="Beever R.E."/>
            <person name="Beffa R."/>
            <person name="Benoit I."/>
            <person name="Bouzid O."/>
            <person name="Brault B."/>
            <person name="Chen Z."/>
            <person name="Choquer M."/>
            <person name="Collemare J."/>
            <person name="Cotton P."/>
            <person name="Danchin E.G."/>
            <person name="Da Silva C."/>
            <person name="Gautier A."/>
            <person name="Giraud C."/>
            <person name="Giraud T."/>
            <person name="Gonzalez C."/>
            <person name="Grossetete S."/>
            <person name="Guldener U."/>
            <person name="Henrissat B."/>
            <person name="Howlett B.J."/>
            <person name="Kodira C."/>
            <person name="Kretschmer M."/>
            <person name="Lappartient A."/>
            <person name="Leroch M."/>
            <person name="Levis C."/>
            <person name="Mauceli E."/>
            <person name="Neuveglise C."/>
            <person name="Oeser B."/>
            <person name="Pearson M."/>
            <person name="Poulain J."/>
            <person name="Poussereau N."/>
            <person name="Quesneville H."/>
            <person name="Rascle C."/>
            <person name="Schumacher J."/>
            <person name="Segurens B."/>
            <person name="Sexton A."/>
            <person name="Silva E."/>
            <person name="Sirven C."/>
            <person name="Soanes D.M."/>
            <person name="Talbot N.J."/>
            <person name="Templeton M."/>
            <person name="Yandava C."/>
            <person name="Yarden O."/>
            <person name="Zeng Q."/>
            <person name="Rollins J.A."/>
            <person name="Lebrun M.H."/>
            <person name="Dickman M."/>
        </authorList>
    </citation>
    <scope>NUCLEOTIDE SEQUENCE [LARGE SCALE GENOMIC DNA]</scope>
    <source>
        <strain evidence="7 8">B05.10</strain>
    </source>
</reference>
<proteinExistence type="predicted"/>
<feature type="domain" description="Zn(2)-C6 fungal-type" evidence="6">
    <location>
        <begin position="65"/>
        <end position="95"/>
    </location>
</feature>
<dbReference type="KEGG" id="bfu:BCIN_11g02990"/>
<dbReference type="PROSITE" id="PS50048">
    <property type="entry name" value="ZN2_CY6_FUNGAL_2"/>
    <property type="match status" value="1"/>
</dbReference>
<evidence type="ECO:0000313" key="7">
    <source>
        <dbReference type="EMBL" id="ATZ54989.1"/>
    </source>
</evidence>
<dbReference type="GeneID" id="5437388"/>
<dbReference type="CDD" id="cd12148">
    <property type="entry name" value="fungal_TF_MHR"/>
    <property type="match status" value="1"/>
</dbReference>
<dbReference type="GO" id="GO:0008270">
    <property type="term" value="F:zinc ion binding"/>
    <property type="evidence" value="ECO:0007669"/>
    <property type="project" value="InterPro"/>
</dbReference>
<protein>
    <recommendedName>
        <fullName evidence="6">Zn(2)-C6 fungal-type domain-containing protein</fullName>
    </recommendedName>
</protein>
<organism evidence="7 8">
    <name type="scientific">Botryotinia fuckeliana (strain B05.10)</name>
    <name type="common">Noble rot fungus</name>
    <name type="synonym">Botrytis cinerea</name>
    <dbReference type="NCBI Taxonomy" id="332648"/>
    <lineage>
        <taxon>Eukaryota</taxon>
        <taxon>Fungi</taxon>
        <taxon>Dikarya</taxon>
        <taxon>Ascomycota</taxon>
        <taxon>Pezizomycotina</taxon>
        <taxon>Leotiomycetes</taxon>
        <taxon>Helotiales</taxon>
        <taxon>Sclerotiniaceae</taxon>
        <taxon>Botrytis</taxon>
    </lineage>
</organism>
<dbReference type="InterPro" id="IPR007219">
    <property type="entry name" value="XnlR_reg_dom"/>
</dbReference>
<evidence type="ECO:0000256" key="4">
    <source>
        <dbReference type="ARBA" id="ARBA00023163"/>
    </source>
</evidence>
<dbReference type="InterPro" id="IPR001138">
    <property type="entry name" value="Zn2Cys6_DnaBD"/>
</dbReference>
<dbReference type="PANTHER" id="PTHR47338">
    <property type="entry name" value="ZN(II)2CYS6 TRANSCRIPTION FACTOR (EUROFUNG)-RELATED"/>
    <property type="match status" value="1"/>
</dbReference>
<reference evidence="7 8" key="2">
    <citation type="journal article" date="2012" name="Eukaryot. Cell">
        <title>Genome update of Botrytis cinerea strains B05.10 and T4.</title>
        <authorList>
            <person name="Staats M."/>
            <person name="van Kan J.A."/>
        </authorList>
    </citation>
    <scope>NUCLEOTIDE SEQUENCE [LARGE SCALE GENOMIC DNA]</scope>
    <source>
        <strain evidence="7 8">B05.10</strain>
    </source>
</reference>
<dbReference type="SMART" id="SM00066">
    <property type="entry name" value="GAL4"/>
    <property type="match status" value="1"/>
</dbReference>
<keyword evidence="8" id="KW-1185">Reference proteome</keyword>
<gene>
    <name evidence="7" type="ORF">BCIN_11g02990</name>
</gene>
<dbReference type="GO" id="GO:0005634">
    <property type="term" value="C:nucleus"/>
    <property type="evidence" value="ECO:0007669"/>
    <property type="project" value="UniProtKB-SubCell"/>
</dbReference>
<dbReference type="GO" id="GO:0006351">
    <property type="term" value="P:DNA-templated transcription"/>
    <property type="evidence" value="ECO:0007669"/>
    <property type="project" value="InterPro"/>
</dbReference>
<dbReference type="InterPro" id="IPR036864">
    <property type="entry name" value="Zn2-C6_fun-type_DNA-bd_sf"/>
</dbReference>
<evidence type="ECO:0000313" key="8">
    <source>
        <dbReference type="Proteomes" id="UP000001798"/>
    </source>
</evidence>
<dbReference type="GO" id="GO:0003677">
    <property type="term" value="F:DNA binding"/>
    <property type="evidence" value="ECO:0007669"/>
    <property type="project" value="InterPro"/>
</dbReference>
<keyword evidence="5" id="KW-0539">Nucleus</keyword>
<dbReference type="Proteomes" id="UP000001798">
    <property type="component" value="Chromosome 11"/>
</dbReference>
<evidence type="ECO:0000259" key="6">
    <source>
        <dbReference type="PROSITE" id="PS50048"/>
    </source>
</evidence>
<dbReference type="Gene3D" id="4.10.240.10">
    <property type="entry name" value="Zn(2)-C6 fungal-type DNA-binding domain"/>
    <property type="match status" value="1"/>
</dbReference>
<sequence length="557" mass="63002">MAAHPIHTLLPFTSPWVIETLFSSFTPHLYPEIIAEYWFHCNILPTMQTPSDGLSADQLPTSEQVCISCRIRKKKCDRLLPQCSGCSRRDIICEYSTPEQTHNFISTSTLTSTQLWHNIQIPVNYDHVDTQSINFSAMMFLDPYVLQQGQIDIPQPGNSIPAHILHLLGDIDSIHSYATEFFSHDHTLMSFISKPRFYSYHLNSQSCIPNRPETILLLLSLKLITTLPPTNPRNPQTALYQAIKHYCLEVETSNVPSLPILQAEILIALYEMGHGIYPAAYLTIGACARYAYALGINCNKRLNVRRVLTMVEMEERRRVWWAIVILDRFVSIGSPGRPFATSDPNIDDTLPCDDEAWNQGIINSSSYSTLSSPTTGHMSKFALLCQAARLLGQVLNHVSGDSSHDIELWIQLDRTVYSMLEASVNVENPDCDRIAFIYSTLLALHTSSLSPHPSNPPSPLDQHRTERKAQLLQRITQRIIANMSTPRSLLGRDPNSISPWALFFGYHMCVEQIRSKDPSSHDIVVLVRKGFEEADVRWNVAGVYLRLLEAHEVMDGY</sequence>
<name>A0A384JWK0_BOTFB</name>
<evidence type="ECO:0000256" key="3">
    <source>
        <dbReference type="ARBA" id="ARBA00023015"/>
    </source>
</evidence>
<reference evidence="7 8" key="3">
    <citation type="journal article" date="2017" name="Mol. Plant Pathol.">
        <title>A gapless genome sequence of the fungus Botrytis cinerea.</title>
        <authorList>
            <person name="Van Kan J.A."/>
            <person name="Stassen J.H."/>
            <person name="Mosbach A."/>
            <person name="Van Der Lee T.A."/>
            <person name="Faino L."/>
            <person name="Farmer A.D."/>
            <person name="Papasotiriou D.G."/>
            <person name="Zhou S."/>
            <person name="Seidl M.F."/>
            <person name="Cottam E."/>
            <person name="Edel D."/>
            <person name="Hahn M."/>
            <person name="Schwartz D.C."/>
            <person name="Dietrich R.A."/>
            <person name="Widdison S."/>
            <person name="Scalliet G."/>
        </authorList>
    </citation>
    <scope>NUCLEOTIDE SEQUENCE [LARGE SCALE GENOMIC DNA]</scope>
    <source>
        <strain evidence="7 8">B05.10</strain>
    </source>
</reference>
<evidence type="ECO:0000256" key="2">
    <source>
        <dbReference type="ARBA" id="ARBA00022723"/>
    </source>
</evidence>
<dbReference type="RefSeq" id="XP_024551728.1">
    <property type="nucleotide sequence ID" value="XM_024695926.1"/>
</dbReference>
<keyword evidence="2" id="KW-0479">Metal-binding</keyword>
<dbReference type="EMBL" id="CP009815">
    <property type="protein sequence ID" value="ATZ54989.1"/>
    <property type="molecule type" value="Genomic_DNA"/>
</dbReference>
<dbReference type="PANTHER" id="PTHR47338:SF20">
    <property type="entry name" value="ZN(II)2CYS6 TRANSCRIPTION FACTOR (EUROFUNG)"/>
    <property type="match status" value="1"/>
</dbReference>
<evidence type="ECO:0000256" key="1">
    <source>
        <dbReference type="ARBA" id="ARBA00004123"/>
    </source>
</evidence>
<dbReference type="GO" id="GO:0000981">
    <property type="term" value="F:DNA-binding transcription factor activity, RNA polymerase II-specific"/>
    <property type="evidence" value="ECO:0007669"/>
    <property type="project" value="InterPro"/>
</dbReference>
<comment type="subcellular location">
    <subcellularLocation>
        <location evidence="1">Nucleus</location>
    </subcellularLocation>
</comment>
<dbReference type="SUPFAM" id="SSF57701">
    <property type="entry name" value="Zn2/Cys6 DNA-binding domain"/>
    <property type="match status" value="1"/>
</dbReference>
<dbReference type="InterPro" id="IPR050815">
    <property type="entry name" value="TF_fung"/>
</dbReference>
<dbReference type="SMART" id="SM00906">
    <property type="entry name" value="Fungal_trans"/>
    <property type="match status" value="1"/>
</dbReference>
<keyword evidence="4" id="KW-0804">Transcription</keyword>
<evidence type="ECO:0000256" key="5">
    <source>
        <dbReference type="ARBA" id="ARBA00023242"/>
    </source>
</evidence>
<keyword evidence="3" id="KW-0805">Transcription regulation</keyword>